<dbReference type="EMBL" id="MU006292">
    <property type="protein sequence ID" value="KAF2854695.1"/>
    <property type="molecule type" value="Genomic_DNA"/>
</dbReference>
<gene>
    <name evidence="1" type="ORF">T440DRAFT_357999</name>
</gene>
<sequence length="90" mass="9693">LLKRQEPGTPAYNCHDNCGAAITQSKPPTTTNPCTSPPFLTNYANCLQCSGPDNFNIWRYYGRTLSVVGETCGLETEPKSGVQEDVGPAV</sequence>
<protein>
    <submittedName>
        <fullName evidence="1">Uncharacterized protein</fullName>
    </submittedName>
</protein>
<dbReference type="OrthoDB" id="4160690at2759"/>
<name>A0A6A7BJR3_9PLEO</name>
<feature type="non-terminal residue" evidence="1">
    <location>
        <position position="90"/>
    </location>
</feature>
<dbReference type="AlphaFoldDB" id="A0A6A7BJR3"/>
<accession>A0A6A7BJR3</accession>
<keyword evidence="2" id="KW-1185">Reference proteome</keyword>
<organism evidence="1 2">
    <name type="scientific">Plenodomus tracheiphilus IPT5</name>
    <dbReference type="NCBI Taxonomy" id="1408161"/>
    <lineage>
        <taxon>Eukaryota</taxon>
        <taxon>Fungi</taxon>
        <taxon>Dikarya</taxon>
        <taxon>Ascomycota</taxon>
        <taxon>Pezizomycotina</taxon>
        <taxon>Dothideomycetes</taxon>
        <taxon>Pleosporomycetidae</taxon>
        <taxon>Pleosporales</taxon>
        <taxon>Pleosporineae</taxon>
        <taxon>Leptosphaeriaceae</taxon>
        <taxon>Plenodomus</taxon>
    </lineage>
</organism>
<dbReference type="Proteomes" id="UP000799423">
    <property type="component" value="Unassembled WGS sequence"/>
</dbReference>
<evidence type="ECO:0000313" key="2">
    <source>
        <dbReference type="Proteomes" id="UP000799423"/>
    </source>
</evidence>
<reference evidence="1" key="1">
    <citation type="submission" date="2020-01" db="EMBL/GenBank/DDBJ databases">
        <authorList>
            <consortium name="DOE Joint Genome Institute"/>
            <person name="Haridas S."/>
            <person name="Albert R."/>
            <person name="Binder M."/>
            <person name="Bloem J."/>
            <person name="Labutti K."/>
            <person name="Salamov A."/>
            <person name="Andreopoulos B."/>
            <person name="Baker S.E."/>
            <person name="Barry K."/>
            <person name="Bills G."/>
            <person name="Bluhm B.H."/>
            <person name="Cannon C."/>
            <person name="Castanera R."/>
            <person name="Culley D.E."/>
            <person name="Daum C."/>
            <person name="Ezra D."/>
            <person name="Gonzalez J.B."/>
            <person name="Henrissat B."/>
            <person name="Kuo A."/>
            <person name="Liang C."/>
            <person name="Lipzen A."/>
            <person name="Lutzoni F."/>
            <person name="Magnuson J."/>
            <person name="Mondo S."/>
            <person name="Nolan M."/>
            <person name="Ohm R."/>
            <person name="Pangilinan J."/>
            <person name="Park H.-J."/>
            <person name="Ramirez L."/>
            <person name="Alfaro M."/>
            <person name="Sun H."/>
            <person name="Tritt A."/>
            <person name="Yoshinaga Y."/>
            <person name="Zwiers L.-H."/>
            <person name="Turgeon B.G."/>
            <person name="Goodwin S.B."/>
            <person name="Spatafora J.W."/>
            <person name="Crous P.W."/>
            <person name="Grigoriev I.V."/>
        </authorList>
    </citation>
    <scope>NUCLEOTIDE SEQUENCE</scope>
    <source>
        <strain evidence="1">IPT5</strain>
    </source>
</reference>
<proteinExistence type="predicted"/>
<evidence type="ECO:0000313" key="1">
    <source>
        <dbReference type="EMBL" id="KAF2854695.1"/>
    </source>
</evidence>
<feature type="non-terminal residue" evidence="1">
    <location>
        <position position="1"/>
    </location>
</feature>